<evidence type="ECO:0000256" key="3">
    <source>
        <dbReference type="ARBA" id="ARBA00023186"/>
    </source>
</evidence>
<dbReference type="PANTHER" id="PTHR15069">
    <property type="entry name" value="PROTEASOME ASSEMBLY CHAPERONE 1"/>
    <property type="match status" value="1"/>
</dbReference>
<protein>
    <recommendedName>
        <fullName evidence="2">Proteasome assembly chaperone 1</fullName>
    </recommendedName>
</protein>
<dbReference type="KEGG" id="hro:HELRODRAFT_177130"/>
<dbReference type="EMBL" id="KB097182">
    <property type="protein sequence ID" value="ESN98249.1"/>
    <property type="molecule type" value="Genomic_DNA"/>
</dbReference>
<dbReference type="OrthoDB" id="17536at2759"/>
<dbReference type="AlphaFoldDB" id="T1FB93"/>
<keyword evidence="6" id="KW-1185">Reference proteome</keyword>
<keyword evidence="3" id="KW-0143">Chaperone</keyword>
<dbReference type="PANTHER" id="PTHR15069:SF1">
    <property type="entry name" value="PROTEASOME ASSEMBLY CHAPERONE 1"/>
    <property type="match status" value="1"/>
</dbReference>
<evidence type="ECO:0000313" key="4">
    <source>
        <dbReference type="EMBL" id="ESN98249.1"/>
    </source>
</evidence>
<evidence type="ECO:0000313" key="5">
    <source>
        <dbReference type="EnsemblMetazoa" id="HelroP177130"/>
    </source>
</evidence>
<dbReference type="RefSeq" id="XP_009023592.1">
    <property type="nucleotide sequence ID" value="XM_009025344.1"/>
</dbReference>
<dbReference type="InterPro" id="IPR016565">
    <property type="entry name" value="Proteasome_assmbl_chp_1"/>
</dbReference>
<reference evidence="4 6" key="2">
    <citation type="journal article" date="2013" name="Nature">
        <title>Insights into bilaterian evolution from three spiralian genomes.</title>
        <authorList>
            <person name="Simakov O."/>
            <person name="Marletaz F."/>
            <person name="Cho S.J."/>
            <person name="Edsinger-Gonzales E."/>
            <person name="Havlak P."/>
            <person name="Hellsten U."/>
            <person name="Kuo D.H."/>
            <person name="Larsson T."/>
            <person name="Lv J."/>
            <person name="Arendt D."/>
            <person name="Savage R."/>
            <person name="Osoegawa K."/>
            <person name="de Jong P."/>
            <person name="Grimwood J."/>
            <person name="Chapman J.A."/>
            <person name="Shapiro H."/>
            <person name="Aerts A."/>
            <person name="Otillar R.P."/>
            <person name="Terry A.Y."/>
            <person name="Boore J.L."/>
            <person name="Grigoriev I.V."/>
            <person name="Lindberg D.R."/>
            <person name="Seaver E.C."/>
            <person name="Weisblat D.A."/>
            <person name="Putnam N.H."/>
            <person name="Rokhsar D.S."/>
        </authorList>
    </citation>
    <scope>NUCLEOTIDE SEQUENCE</scope>
</reference>
<dbReference type="EMBL" id="AMQM01005942">
    <property type="status" value="NOT_ANNOTATED_CDS"/>
    <property type="molecule type" value="Genomic_DNA"/>
</dbReference>
<gene>
    <name evidence="5" type="primary">20206092</name>
    <name evidence="4" type="ORF">HELRODRAFT_177130</name>
</gene>
<evidence type="ECO:0000256" key="1">
    <source>
        <dbReference type="ARBA" id="ARBA00005261"/>
    </source>
</evidence>
<dbReference type="HOGENOM" id="CLU_083637_0_0_1"/>
<dbReference type="Pfam" id="PF16094">
    <property type="entry name" value="PAC1"/>
    <property type="match status" value="1"/>
</dbReference>
<dbReference type="GO" id="GO:0005783">
    <property type="term" value="C:endoplasmic reticulum"/>
    <property type="evidence" value="ECO:0000318"/>
    <property type="project" value="GO_Central"/>
</dbReference>
<dbReference type="GO" id="GO:0080129">
    <property type="term" value="P:proteasome core complex assembly"/>
    <property type="evidence" value="ECO:0000318"/>
    <property type="project" value="GO_Central"/>
</dbReference>
<evidence type="ECO:0000256" key="2">
    <source>
        <dbReference type="ARBA" id="ARBA00019180"/>
    </source>
</evidence>
<proteinExistence type="inferred from homology"/>
<dbReference type="GeneID" id="20206092"/>
<dbReference type="Proteomes" id="UP000015101">
    <property type="component" value="Unassembled WGS sequence"/>
</dbReference>
<evidence type="ECO:0000313" key="6">
    <source>
        <dbReference type="Proteomes" id="UP000015101"/>
    </source>
</evidence>
<dbReference type="InParanoid" id="T1FB93"/>
<sequence length="260" mass="29268">MDLNLKSVHAADLRSRAIDIDDEDEENAEEFNVEIRKKFEVTLNVDARQKCDVLLISAGSVFSNYLECCVYNLPTCKLVGNVVEVGESSTKINKICHLSDTSNAKIYAINAEKVNDEDSYHWTEKVIEAVCDASSKIFVLLNDNLRSYKCWQSAGDSSELFVKYLSSSFIKNDDTVRSFSCLEQPNIISGLSAQILTYAELNGLHCVVFVMFHSIDFPSSFLTKFFKKSNIINVCQVDSEKLKQFEMKLHSQSAASGLYM</sequence>
<accession>T1FB93</accession>
<reference evidence="6" key="1">
    <citation type="submission" date="2012-12" db="EMBL/GenBank/DDBJ databases">
        <authorList>
            <person name="Hellsten U."/>
            <person name="Grimwood J."/>
            <person name="Chapman J.A."/>
            <person name="Shapiro H."/>
            <person name="Aerts A."/>
            <person name="Otillar R.P."/>
            <person name="Terry A.Y."/>
            <person name="Boore J.L."/>
            <person name="Simakov O."/>
            <person name="Marletaz F."/>
            <person name="Cho S.-J."/>
            <person name="Edsinger-Gonzales E."/>
            <person name="Havlak P."/>
            <person name="Kuo D.-H."/>
            <person name="Larsson T."/>
            <person name="Lv J."/>
            <person name="Arendt D."/>
            <person name="Savage R."/>
            <person name="Osoegawa K."/>
            <person name="de Jong P."/>
            <person name="Lindberg D.R."/>
            <person name="Seaver E.C."/>
            <person name="Weisblat D.A."/>
            <person name="Putnam N.H."/>
            <person name="Grigoriev I.V."/>
            <person name="Rokhsar D.S."/>
        </authorList>
    </citation>
    <scope>NUCLEOTIDE SEQUENCE</scope>
</reference>
<organism evidence="5 6">
    <name type="scientific">Helobdella robusta</name>
    <name type="common">Californian leech</name>
    <dbReference type="NCBI Taxonomy" id="6412"/>
    <lineage>
        <taxon>Eukaryota</taxon>
        <taxon>Metazoa</taxon>
        <taxon>Spiralia</taxon>
        <taxon>Lophotrochozoa</taxon>
        <taxon>Annelida</taxon>
        <taxon>Clitellata</taxon>
        <taxon>Hirudinea</taxon>
        <taxon>Rhynchobdellida</taxon>
        <taxon>Glossiphoniidae</taxon>
        <taxon>Helobdella</taxon>
    </lineage>
</organism>
<dbReference type="EnsemblMetazoa" id="HelroT177130">
    <property type="protein sequence ID" value="HelroP177130"/>
    <property type="gene ID" value="HelroG177130"/>
</dbReference>
<dbReference type="CTD" id="20206092"/>
<dbReference type="GO" id="GO:0070628">
    <property type="term" value="F:proteasome binding"/>
    <property type="evidence" value="ECO:0000318"/>
    <property type="project" value="GO_Central"/>
</dbReference>
<name>T1FB93_HELRO</name>
<reference evidence="5" key="3">
    <citation type="submission" date="2015-06" db="UniProtKB">
        <authorList>
            <consortium name="EnsemblMetazoa"/>
        </authorList>
    </citation>
    <scope>IDENTIFICATION</scope>
</reference>
<comment type="similarity">
    <text evidence="1">Belongs to the PSMG1 family.</text>
</comment>